<organism evidence="1 2">
    <name type="scientific">Escherichia coli O25b:H4</name>
    <dbReference type="NCBI Taxonomy" id="941280"/>
    <lineage>
        <taxon>Bacteria</taxon>
        <taxon>Pseudomonadati</taxon>
        <taxon>Pseudomonadota</taxon>
        <taxon>Gammaproteobacteria</taxon>
        <taxon>Enterobacterales</taxon>
        <taxon>Enterobacteriaceae</taxon>
        <taxon>Escherichia</taxon>
    </lineage>
</organism>
<sequence>MWRKRLIRPTKAQKFNILQGSCRSDKHSASGNFAFVIIGAEMSHPR</sequence>
<dbReference type="PATRIC" id="fig|941280.3.peg.1131"/>
<dbReference type="AlphaFoldDB" id="A0A192C9P4"/>
<evidence type="ECO:0000313" key="1">
    <source>
        <dbReference type="EMBL" id="ANK02406.1"/>
    </source>
</evidence>
<reference evidence="1 2" key="1">
    <citation type="submission" date="2016-03" db="EMBL/GenBank/DDBJ databases">
        <title>Genome Sequence and Comparative Pathogenic Determinants of Uropathogenic Escherichia coli O25b:H4, a Clinical Isolate from Saudi Arabia.</title>
        <authorList>
            <person name="Alyamani E.A.J."/>
            <person name="Khiyami M.A."/>
            <person name="Booq R.Y."/>
            <person name="Bahwerth F.S."/>
            <person name="Vaisvil B."/>
            <person name="Schmitt D.P."/>
            <person name="Kapatral V."/>
        </authorList>
    </citation>
    <scope>NUCLEOTIDE SEQUENCE [LARGE SCALE GENOMIC DNA]</scope>
    <source>
        <strain evidence="1 2">O25b:H4</strain>
    </source>
</reference>
<proteinExistence type="predicted"/>
<dbReference type="EMBL" id="CP015085">
    <property type="protein sequence ID" value="ANK02406.1"/>
    <property type="molecule type" value="Genomic_DNA"/>
</dbReference>
<protein>
    <submittedName>
        <fullName evidence="1">Putative cytosolic protein</fullName>
    </submittedName>
</protein>
<name>A0A192C9P4_ECO25</name>
<gene>
    <name evidence="1" type="ORF">WLH_01145</name>
</gene>
<evidence type="ECO:0000313" key="2">
    <source>
        <dbReference type="Proteomes" id="UP000183316"/>
    </source>
</evidence>
<dbReference type="Proteomes" id="UP000183316">
    <property type="component" value="Chromosome"/>
</dbReference>
<accession>A0A192C9P4</accession>